<dbReference type="OrthoDB" id="10051449at2759"/>
<organism evidence="9 10">
    <name type="scientific">Crassostrea virginica</name>
    <name type="common">Eastern oyster</name>
    <dbReference type="NCBI Taxonomy" id="6565"/>
    <lineage>
        <taxon>Eukaryota</taxon>
        <taxon>Metazoa</taxon>
        <taxon>Spiralia</taxon>
        <taxon>Lophotrochozoa</taxon>
        <taxon>Mollusca</taxon>
        <taxon>Bivalvia</taxon>
        <taxon>Autobranchia</taxon>
        <taxon>Pteriomorphia</taxon>
        <taxon>Ostreida</taxon>
        <taxon>Ostreoidea</taxon>
        <taxon>Ostreidae</taxon>
        <taxon>Crassostrea</taxon>
    </lineage>
</organism>
<evidence type="ECO:0000259" key="8">
    <source>
        <dbReference type="Pfam" id="PF13359"/>
    </source>
</evidence>
<dbReference type="GO" id="GO:0005634">
    <property type="term" value="C:nucleus"/>
    <property type="evidence" value="ECO:0007669"/>
    <property type="project" value="UniProtKB-SubCell"/>
</dbReference>
<comment type="subcellular location">
    <subcellularLocation>
        <location evidence="2">Nucleus</location>
    </subcellularLocation>
</comment>
<keyword evidence="7" id="KW-0539">Nucleus</keyword>
<evidence type="ECO:0000313" key="10">
    <source>
        <dbReference type="RefSeq" id="XP_022316609.1"/>
    </source>
</evidence>
<sequence length="255" mass="29555">MLVELEIAQIVIRRRRRRRHRRYWVRPWLSADRRLQFGQYDTLLRELRMEDTNSFFNFLRMEPAMFDELLQRVGPRIQKKDTGWRKALEPGVKLAITIRHLASGDKYPSLMYNFRVAKNTIACLLPEVCKAICEEFKDVVITSPTTPDEWSLIAGEFKNRWNVPHACGALDGKHVAIRCPPNSGSLYHNYKHFFSVVLLALADADYKFLWIDCGGLGSMSDAQIFKESELKQCLEDGTIRFPAPDPLPQDNEPMP</sequence>
<dbReference type="AlphaFoldDB" id="A0A8B8CN39"/>
<dbReference type="PANTHER" id="PTHR22930:SF198">
    <property type="entry name" value="DDE TNP4 DOMAIN-CONTAINING PROTEIN"/>
    <property type="match status" value="1"/>
</dbReference>
<keyword evidence="5" id="KW-0479">Metal-binding</keyword>
<evidence type="ECO:0000256" key="1">
    <source>
        <dbReference type="ARBA" id="ARBA00001968"/>
    </source>
</evidence>
<name>A0A8B8CN39_CRAVI</name>
<gene>
    <name evidence="10" type="primary">LOC111120173</name>
</gene>
<comment type="similarity">
    <text evidence="3">Belongs to the HARBI1 family.</text>
</comment>
<keyword evidence="4" id="KW-0540">Nuclease</keyword>
<dbReference type="KEGG" id="cvn:111120173"/>
<dbReference type="RefSeq" id="XP_022316609.1">
    <property type="nucleotide sequence ID" value="XM_022460901.1"/>
</dbReference>
<dbReference type="Proteomes" id="UP000694844">
    <property type="component" value="Chromosome 2"/>
</dbReference>
<dbReference type="GO" id="GO:0046872">
    <property type="term" value="F:metal ion binding"/>
    <property type="evidence" value="ECO:0007669"/>
    <property type="project" value="UniProtKB-KW"/>
</dbReference>
<dbReference type="GO" id="GO:0004518">
    <property type="term" value="F:nuclease activity"/>
    <property type="evidence" value="ECO:0007669"/>
    <property type="project" value="UniProtKB-KW"/>
</dbReference>
<evidence type="ECO:0000256" key="4">
    <source>
        <dbReference type="ARBA" id="ARBA00022722"/>
    </source>
</evidence>
<keyword evidence="6" id="KW-0378">Hydrolase</keyword>
<comment type="cofactor">
    <cofactor evidence="1">
        <name>a divalent metal cation</name>
        <dbReference type="ChEBI" id="CHEBI:60240"/>
    </cofactor>
</comment>
<dbReference type="InterPro" id="IPR027806">
    <property type="entry name" value="HARBI1_dom"/>
</dbReference>
<reference evidence="10" key="1">
    <citation type="submission" date="2025-08" db="UniProtKB">
        <authorList>
            <consortium name="RefSeq"/>
        </authorList>
    </citation>
    <scope>IDENTIFICATION</scope>
    <source>
        <tissue evidence="10">Whole sample</tissue>
    </source>
</reference>
<evidence type="ECO:0000256" key="2">
    <source>
        <dbReference type="ARBA" id="ARBA00004123"/>
    </source>
</evidence>
<dbReference type="GO" id="GO:0016787">
    <property type="term" value="F:hydrolase activity"/>
    <property type="evidence" value="ECO:0007669"/>
    <property type="project" value="UniProtKB-KW"/>
</dbReference>
<evidence type="ECO:0000256" key="7">
    <source>
        <dbReference type="ARBA" id="ARBA00023242"/>
    </source>
</evidence>
<dbReference type="Pfam" id="PF13359">
    <property type="entry name" value="DDE_Tnp_4"/>
    <property type="match status" value="1"/>
</dbReference>
<evidence type="ECO:0000313" key="9">
    <source>
        <dbReference type="Proteomes" id="UP000694844"/>
    </source>
</evidence>
<accession>A0A8B8CN39</accession>
<protein>
    <submittedName>
        <fullName evidence="10">Nuclease HARBI1</fullName>
    </submittedName>
</protein>
<keyword evidence="9" id="KW-1185">Reference proteome</keyword>
<dbReference type="InterPro" id="IPR045249">
    <property type="entry name" value="HARBI1-like"/>
</dbReference>
<feature type="domain" description="DDE Tnp4" evidence="8">
    <location>
        <begin position="170"/>
        <end position="235"/>
    </location>
</feature>
<evidence type="ECO:0000256" key="3">
    <source>
        <dbReference type="ARBA" id="ARBA00006958"/>
    </source>
</evidence>
<dbReference type="GeneID" id="111120173"/>
<dbReference type="PANTHER" id="PTHR22930">
    <property type="match status" value="1"/>
</dbReference>
<evidence type="ECO:0000256" key="5">
    <source>
        <dbReference type="ARBA" id="ARBA00022723"/>
    </source>
</evidence>
<proteinExistence type="inferred from homology"/>
<evidence type="ECO:0000256" key="6">
    <source>
        <dbReference type="ARBA" id="ARBA00022801"/>
    </source>
</evidence>